<evidence type="ECO:0000256" key="1">
    <source>
        <dbReference type="SAM" id="Phobius"/>
    </source>
</evidence>
<dbReference type="AlphaFoldDB" id="A0A7Y2M0S4"/>
<keyword evidence="3" id="KW-1185">Reference proteome</keyword>
<dbReference type="Proteomes" id="UP000543598">
    <property type="component" value="Unassembled WGS sequence"/>
</dbReference>
<gene>
    <name evidence="2" type="ORF">HLA99_10885</name>
</gene>
<proteinExistence type="predicted"/>
<feature type="transmembrane region" description="Helical" evidence="1">
    <location>
        <begin position="215"/>
        <end position="234"/>
    </location>
</feature>
<sequence length="422" mass="44420">MTRPADWTALGYGADPVPGDPDRVSLIGRMYIGTAESIERAALNLEIALRDDFGQAETIDAIREVAGDVASRILRAHDRYRGVGDAMVAYAPALRTAQTDSASALQKAIDAHGEGRSARSMIDYYEDRIADPATPPANLASLQASLQTWRQRSTTATTDAASAAHQCIDAIAARDSAALVAIEAIREVEGTGELNDSPWDDIVQWVQENKEMIDLVVDIVGYVATAVMVVAMFIPGLNVIVGLVATIAAVVTLLNTALQVAAGTMGPAEAMFNVAMAALTFVGGRAIGQSLKNITQTAKQGVAAGIKGGAARAGLRGVTRQVAASRVTTAINVSRPQQLAVLDRLRYLTLDLREVSALRNLANIETAMGNMTTAGRQAMKDLNTLAAQAWTFEGGMFVAGQFGADASASLDGTPHGRVGDDW</sequence>
<keyword evidence="1" id="KW-0812">Transmembrane</keyword>
<reference evidence="2 3" key="1">
    <citation type="submission" date="2020-05" db="EMBL/GenBank/DDBJ databases">
        <title>MicrobeNet Type strains.</title>
        <authorList>
            <person name="Nicholson A.C."/>
        </authorList>
    </citation>
    <scope>NUCLEOTIDE SEQUENCE [LARGE SCALE GENOMIC DNA]</scope>
    <source>
        <strain evidence="2 3">JCM 14282</strain>
    </source>
</reference>
<name>A0A7Y2M0S4_9MICO</name>
<feature type="transmembrane region" description="Helical" evidence="1">
    <location>
        <begin position="270"/>
        <end position="288"/>
    </location>
</feature>
<protein>
    <submittedName>
        <fullName evidence="2">Uncharacterized protein</fullName>
    </submittedName>
</protein>
<feature type="transmembrane region" description="Helical" evidence="1">
    <location>
        <begin position="240"/>
        <end position="258"/>
    </location>
</feature>
<keyword evidence="1" id="KW-1133">Transmembrane helix</keyword>
<dbReference type="RefSeq" id="WP_167038455.1">
    <property type="nucleotide sequence ID" value="NZ_BAAANA010000001.1"/>
</dbReference>
<organism evidence="2 3">
    <name type="scientific">Microbacterium ulmi</name>
    <dbReference type="NCBI Taxonomy" id="179095"/>
    <lineage>
        <taxon>Bacteria</taxon>
        <taxon>Bacillati</taxon>
        <taxon>Actinomycetota</taxon>
        <taxon>Actinomycetes</taxon>
        <taxon>Micrococcales</taxon>
        <taxon>Microbacteriaceae</taxon>
        <taxon>Microbacterium</taxon>
    </lineage>
</organism>
<keyword evidence="1" id="KW-0472">Membrane</keyword>
<evidence type="ECO:0000313" key="3">
    <source>
        <dbReference type="Proteomes" id="UP000543598"/>
    </source>
</evidence>
<accession>A0A7Y2M0S4</accession>
<evidence type="ECO:0000313" key="2">
    <source>
        <dbReference type="EMBL" id="NNH04355.1"/>
    </source>
</evidence>
<dbReference type="EMBL" id="JABEMB010000014">
    <property type="protein sequence ID" value="NNH04355.1"/>
    <property type="molecule type" value="Genomic_DNA"/>
</dbReference>
<comment type="caution">
    <text evidence="2">The sequence shown here is derived from an EMBL/GenBank/DDBJ whole genome shotgun (WGS) entry which is preliminary data.</text>
</comment>